<evidence type="ECO:0000256" key="1">
    <source>
        <dbReference type="SAM" id="SignalP"/>
    </source>
</evidence>
<dbReference type="SUPFAM" id="SSF49401">
    <property type="entry name" value="Bacterial adhesins"/>
    <property type="match status" value="1"/>
</dbReference>
<feature type="domain" description="Fimbrial-type adhesion" evidence="2">
    <location>
        <begin position="44"/>
        <end position="179"/>
    </location>
</feature>
<dbReference type="GO" id="GO:0009289">
    <property type="term" value="C:pilus"/>
    <property type="evidence" value="ECO:0007669"/>
    <property type="project" value="InterPro"/>
</dbReference>
<dbReference type="PANTHER" id="PTHR33420:SF33">
    <property type="entry name" value="MINOR FIMBRIAL SUBUNIT"/>
    <property type="match status" value="1"/>
</dbReference>
<dbReference type="InterPro" id="IPR036937">
    <property type="entry name" value="Adhesion_dom_fimbrial_sf"/>
</dbReference>
<keyword evidence="1" id="KW-0732">Signal</keyword>
<dbReference type="EMBL" id="FOVC01000010">
    <property type="protein sequence ID" value="SFN55264.1"/>
    <property type="molecule type" value="Genomic_DNA"/>
</dbReference>
<accession>A0A1I4ZYG5</accession>
<evidence type="ECO:0000313" key="3">
    <source>
        <dbReference type="EMBL" id="SFN55264.1"/>
    </source>
</evidence>
<feature type="chain" id="PRO_5017435822" evidence="1">
    <location>
        <begin position="24"/>
        <end position="179"/>
    </location>
</feature>
<dbReference type="Pfam" id="PF00419">
    <property type="entry name" value="Fimbrial"/>
    <property type="match status" value="1"/>
</dbReference>
<dbReference type="Gene3D" id="2.60.40.1090">
    <property type="entry name" value="Fimbrial-type adhesion domain"/>
    <property type="match status" value="1"/>
</dbReference>
<dbReference type="GO" id="GO:0043709">
    <property type="term" value="P:cell adhesion involved in single-species biofilm formation"/>
    <property type="evidence" value="ECO:0007669"/>
    <property type="project" value="TreeGrafter"/>
</dbReference>
<name>A0A1I4ZYG5_9GAMM</name>
<organism evidence="3 4">
    <name type="scientific">Izhakiella capsodis</name>
    <dbReference type="NCBI Taxonomy" id="1367852"/>
    <lineage>
        <taxon>Bacteria</taxon>
        <taxon>Pseudomonadati</taxon>
        <taxon>Pseudomonadota</taxon>
        <taxon>Gammaproteobacteria</taxon>
        <taxon>Enterobacterales</taxon>
        <taxon>Erwiniaceae</taxon>
        <taxon>Izhakiella</taxon>
    </lineage>
</organism>
<dbReference type="Proteomes" id="UP000242222">
    <property type="component" value="Unassembled WGS sequence"/>
</dbReference>
<sequence length="179" mass="18848">MSNQTTGFCLLATLMLYSLAGRAEDISFYQAMSGPSPNKSVPVTFHGTLNAPPVCYINGDGDVVDVNFGNSVAISNINGENYMQPLNYQIICRGTTPVGMVLLTFSASATPFDTSAVQTTIPGLGIRILESGTPVVFGKGILVNPKSPPVLQAVPVKQTGISLQDGNFEAAATLRADYQ</sequence>
<dbReference type="PANTHER" id="PTHR33420">
    <property type="entry name" value="FIMBRIAL SUBUNIT ELFA-RELATED"/>
    <property type="match status" value="1"/>
</dbReference>
<dbReference type="InterPro" id="IPR008966">
    <property type="entry name" value="Adhesion_dom_sf"/>
</dbReference>
<dbReference type="STRING" id="1367852.SAMN05216516_11058"/>
<feature type="signal peptide" evidence="1">
    <location>
        <begin position="1"/>
        <end position="23"/>
    </location>
</feature>
<dbReference type="RefSeq" id="WP_092878931.1">
    <property type="nucleotide sequence ID" value="NZ_FOVC01000010.1"/>
</dbReference>
<dbReference type="InterPro" id="IPR000259">
    <property type="entry name" value="Adhesion_dom_fimbrial"/>
</dbReference>
<dbReference type="InterPro" id="IPR050263">
    <property type="entry name" value="Bact_Fimbrial_Adh_Pro"/>
</dbReference>
<keyword evidence="4" id="KW-1185">Reference proteome</keyword>
<reference evidence="4" key="1">
    <citation type="submission" date="2016-10" db="EMBL/GenBank/DDBJ databases">
        <authorList>
            <person name="Varghese N."/>
            <person name="Submissions S."/>
        </authorList>
    </citation>
    <scope>NUCLEOTIDE SEQUENCE [LARGE SCALE GENOMIC DNA]</scope>
    <source>
        <strain evidence="4">N6PO6</strain>
    </source>
</reference>
<dbReference type="OrthoDB" id="7018672at2"/>
<evidence type="ECO:0000313" key="4">
    <source>
        <dbReference type="Proteomes" id="UP000242222"/>
    </source>
</evidence>
<gene>
    <name evidence="3" type="ORF">SAMN05216516_11058</name>
</gene>
<evidence type="ECO:0000259" key="2">
    <source>
        <dbReference type="Pfam" id="PF00419"/>
    </source>
</evidence>
<proteinExistence type="predicted"/>
<dbReference type="AlphaFoldDB" id="A0A1I4ZYG5"/>
<protein>
    <submittedName>
        <fullName evidence="3">Pilin (Type 1 fimbria component protein)</fullName>
    </submittedName>
</protein>